<gene>
    <name evidence="2" type="ORF">HMPREF1535_01202</name>
</gene>
<dbReference type="RefSeq" id="WP_046145565.1">
    <property type="nucleotide sequence ID" value="NZ_KQ033912.1"/>
</dbReference>
<dbReference type="PANTHER" id="PTHR30595">
    <property type="entry name" value="GLPR-RELATED TRANSCRIPTIONAL REPRESSOR"/>
    <property type="match status" value="1"/>
</dbReference>
<dbReference type="InterPro" id="IPR007421">
    <property type="entry name" value="Schlafen_AlbA_2_dom"/>
</dbReference>
<dbReference type="AlphaFoldDB" id="A0A0F5JJK3"/>
<comment type="caution">
    <text evidence="2">The sequence shown here is derived from an EMBL/GenBank/DDBJ whole genome shotgun (WGS) entry which is preliminary data.</text>
</comment>
<accession>A0A0F5JJK3</accession>
<proteinExistence type="predicted"/>
<dbReference type="Pfam" id="PF04326">
    <property type="entry name" value="SLFN_AlbA_2"/>
    <property type="match status" value="1"/>
</dbReference>
<feature type="domain" description="Schlafen AlbA-2" evidence="1">
    <location>
        <begin position="14"/>
        <end position="128"/>
    </location>
</feature>
<dbReference type="HOGENOM" id="CLU_1693790_0_0_10"/>
<dbReference type="PANTHER" id="PTHR30595:SF6">
    <property type="entry name" value="SCHLAFEN ALBA-2 DOMAIN-CONTAINING PROTEIN"/>
    <property type="match status" value="1"/>
</dbReference>
<evidence type="ECO:0000313" key="3">
    <source>
        <dbReference type="Proteomes" id="UP000033047"/>
    </source>
</evidence>
<evidence type="ECO:0000313" key="2">
    <source>
        <dbReference type="EMBL" id="KKB57755.1"/>
    </source>
</evidence>
<dbReference type="GeneID" id="69982422"/>
<dbReference type="InterPro" id="IPR038461">
    <property type="entry name" value="Schlafen_AlbA_2_dom_sf"/>
</dbReference>
<protein>
    <recommendedName>
        <fullName evidence="1">Schlafen AlbA-2 domain-containing protein</fullName>
    </recommendedName>
</protein>
<reference evidence="2 3" key="1">
    <citation type="submission" date="2013-04" db="EMBL/GenBank/DDBJ databases">
        <title>The Genome Sequence of Parabacteroides goldsteinii DSM 19448.</title>
        <authorList>
            <consortium name="The Broad Institute Genomics Platform"/>
            <person name="Earl A."/>
            <person name="Ward D."/>
            <person name="Feldgarden M."/>
            <person name="Gevers D."/>
            <person name="Martens E."/>
            <person name="Sakamoto M."/>
            <person name="Benno Y."/>
            <person name="Song Y."/>
            <person name="Liu C."/>
            <person name="Lee J."/>
            <person name="Bolanos M."/>
            <person name="Vaisanen M.L."/>
            <person name="Finegold S.M."/>
            <person name="Walker B."/>
            <person name="Young S."/>
            <person name="Zeng Q."/>
            <person name="Gargeya S."/>
            <person name="Fitzgerald M."/>
            <person name="Haas B."/>
            <person name="Abouelleil A."/>
            <person name="Allen A.W."/>
            <person name="Alvarado L."/>
            <person name="Arachchi H.M."/>
            <person name="Berlin A.M."/>
            <person name="Chapman S.B."/>
            <person name="Gainer-Dewar J."/>
            <person name="Goldberg J."/>
            <person name="Griggs A."/>
            <person name="Gujja S."/>
            <person name="Hansen M."/>
            <person name="Howarth C."/>
            <person name="Imamovic A."/>
            <person name="Ireland A."/>
            <person name="Larimer J."/>
            <person name="McCowan C."/>
            <person name="Murphy C."/>
            <person name="Pearson M."/>
            <person name="Poon T.W."/>
            <person name="Priest M."/>
            <person name="Roberts A."/>
            <person name="Saif S."/>
            <person name="Shea T."/>
            <person name="Sisk P."/>
            <person name="Sykes S."/>
            <person name="Wortman J."/>
            <person name="Nusbaum C."/>
            <person name="Birren B."/>
        </authorList>
    </citation>
    <scope>NUCLEOTIDE SEQUENCE [LARGE SCALE GENOMIC DNA]</scope>
    <source>
        <strain evidence="2 3">DSM 19448</strain>
    </source>
</reference>
<organism evidence="2 3">
    <name type="scientific">Parabacteroides goldsteinii DSM 19448 = WAL 12034</name>
    <dbReference type="NCBI Taxonomy" id="927665"/>
    <lineage>
        <taxon>Bacteria</taxon>
        <taxon>Pseudomonadati</taxon>
        <taxon>Bacteroidota</taxon>
        <taxon>Bacteroidia</taxon>
        <taxon>Bacteroidales</taxon>
        <taxon>Tannerellaceae</taxon>
        <taxon>Parabacteroides</taxon>
    </lineage>
</organism>
<dbReference type="EMBL" id="AQHV01000008">
    <property type="protein sequence ID" value="KKB57755.1"/>
    <property type="molecule type" value="Genomic_DNA"/>
</dbReference>
<evidence type="ECO:0000259" key="1">
    <source>
        <dbReference type="Pfam" id="PF04326"/>
    </source>
</evidence>
<name>A0A0F5JJK3_9BACT</name>
<dbReference type="PATRIC" id="fig|927665.4.peg.1227"/>
<dbReference type="Gene3D" id="3.30.950.30">
    <property type="entry name" value="Schlafen, AAA domain"/>
    <property type="match status" value="1"/>
</dbReference>
<sequence length="155" mass="17374">MNSKELQLIVKCGETSTVQFKERFSNQDSIAAEMVAMSNARGGMILFGIRDKTGEIIGLSYQEIQQINSMLANIATNLLRPVIYIQTETIIIEDRSILVAHIDEGDNKPYKDLGGAIWIKQGSDKRKVMENSEIRKKSSAVPPYFCNKSSRFLGK</sequence>
<dbReference type="Proteomes" id="UP000033047">
    <property type="component" value="Unassembled WGS sequence"/>
</dbReference>
<dbReference type="STRING" id="927665.HMPREF1535_01202"/>